<feature type="domain" description="Orc1-like AAA ATPase" evidence="1">
    <location>
        <begin position="22"/>
        <end position="181"/>
    </location>
</feature>
<reference evidence="3 5" key="2">
    <citation type="submission" date="2018-08" db="EMBL/GenBank/DDBJ databases">
        <title>Genomic Encyclopedia of Archaeal and Bacterial Type Strains, Phase II (KMG-II): from individual species to whole genera.</title>
        <authorList>
            <person name="Goeker M."/>
        </authorList>
    </citation>
    <scope>NUCLEOTIDE SEQUENCE [LARGE SCALE GENOMIC DNA]</scope>
    <source>
        <strain evidence="3 5">DSM 2261</strain>
    </source>
</reference>
<dbReference type="InterPro" id="IPR036390">
    <property type="entry name" value="WH_DNA-bd_sf"/>
</dbReference>
<dbReference type="Proteomes" id="UP000035579">
    <property type="component" value="Chromosome"/>
</dbReference>
<sequence>MSEKVSLYNPRDTPPEQLEAMLTGREPLLKEILDSLREQAEAPTRQHWLLRGPRGIGKTHLTGIIHHRVSTDPALSKVYLPLWLGEADVYEVYSPATLLMRIAERLVEAVPGAKLAEELRTLEGTGDEDTLFEELAAHLTDEAERQERILLVLMENLDALFESFAPKQRTAQTRQLRSLLLGNPRFLFISTTPTRHLKELSDPKAPLFAHLKERRLNALQVEEVGALFSKLTQITGRKELLGEGPDAALKQRIIHQLTGGLPRSAIMAFEVLRDKEGIQPLVEDLRVFLDAQTAYFEARLARLAPRERSIVTTLALADQNLTLKEISEKSLLPEKTLSTHVSRLEQEGHVEAMEGSGGKGTLYGLSEGLFRIWYQYRKGRFLLEPLVRFLAYWYDPNELQSVADAMQQRLTQQGAKGGHTAKLTLLQIEAAVRLATSERGRLERQRLWEECRQAVERATNSGSAPTLPPFLQQALSEAITLALSNKVEEAREALEKAIASQEPLSEKTAFESADFVIEGVRKATQEAEVPRVTLLGLLAASFGTSHDTWVRLLAAYTRIILIDDLQELNHLNEALVQVDVILAMPEVHQLRSPSPLRLTALMMQVGLLYNLGRYKEAIDAGNHFLEEARKDPSTDRRRFVHRVLTWLSLAYGDTGNRRDEEAILQELVRMDESGLDMQLRRNSALARFSLITYQAADGRLRPKDRLDAIDAWFEQSRALLSNDLPEFFSFFSSVREMAEADKQGRPPRTDTLRNLYKHMMSRVTPGSALNFLRTPTLFFLNSSPKELAAWLKQLMETPLADEHKQQLRLHLRVAELLEVATALTPEERPRLRQKLGRVPAELRELFKFLLSKLS</sequence>
<name>A0AAC8TAP4_9BACT</name>
<protein>
    <submittedName>
        <fullName evidence="3">AAA ATPase-like protein</fullName>
    </submittedName>
</protein>
<dbReference type="KEGG" id="age:AA314_00588"/>
<dbReference type="InterPro" id="IPR041664">
    <property type="entry name" value="AAA_16"/>
</dbReference>
<proteinExistence type="predicted"/>
<dbReference type="EMBL" id="QUMU01000006">
    <property type="protein sequence ID" value="REG30871.1"/>
    <property type="molecule type" value="Genomic_DNA"/>
</dbReference>
<accession>A0AAC8TAP4</accession>
<dbReference type="Gene3D" id="1.25.40.10">
    <property type="entry name" value="Tetratricopeptide repeat domain"/>
    <property type="match status" value="1"/>
</dbReference>
<organism evidence="2 4">
    <name type="scientific">Archangium gephyra</name>
    <dbReference type="NCBI Taxonomy" id="48"/>
    <lineage>
        <taxon>Bacteria</taxon>
        <taxon>Pseudomonadati</taxon>
        <taxon>Myxococcota</taxon>
        <taxon>Myxococcia</taxon>
        <taxon>Myxococcales</taxon>
        <taxon>Cystobacterineae</taxon>
        <taxon>Archangiaceae</taxon>
        <taxon>Archangium</taxon>
    </lineage>
</organism>
<reference evidence="2 4" key="1">
    <citation type="submission" date="2015-05" db="EMBL/GenBank/DDBJ databases">
        <title>Genome assembly of Archangium gephyra DSM 2261.</title>
        <authorList>
            <person name="Sharma G."/>
            <person name="Subramanian S."/>
        </authorList>
    </citation>
    <scope>NUCLEOTIDE SEQUENCE [LARGE SCALE GENOMIC DNA]</scope>
    <source>
        <strain evidence="2 4">DSM 2261</strain>
    </source>
</reference>
<dbReference type="Pfam" id="PF13191">
    <property type="entry name" value="AAA_16"/>
    <property type="match status" value="1"/>
</dbReference>
<dbReference type="SUPFAM" id="SSF52540">
    <property type="entry name" value="P-loop containing nucleoside triphosphate hydrolases"/>
    <property type="match status" value="1"/>
</dbReference>
<evidence type="ECO:0000313" key="4">
    <source>
        <dbReference type="Proteomes" id="UP000035579"/>
    </source>
</evidence>
<evidence type="ECO:0000313" key="2">
    <source>
        <dbReference type="EMBL" id="AKI98961.1"/>
    </source>
</evidence>
<dbReference type="RefSeq" id="WP_047854185.1">
    <property type="nucleotide sequence ID" value="NZ_CP011509.1"/>
</dbReference>
<dbReference type="SUPFAM" id="SSF46785">
    <property type="entry name" value="Winged helix' DNA-binding domain"/>
    <property type="match status" value="1"/>
</dbReference>
<dbReference type="SUPFAM" id="SSF48452">
    <property type="entry name" value="TPR-like"/>
    <property type="match status" value="1"/>
</dbReference>
<dbReference type="EMBL" id="CP011509">
    <property type="protein sequence ID" value="AKI98961.1"/>
    <property type="molecule type" value="Genomic_DNA"/>
</dbReference>
<evidence type="ECO:0000313" key="3">
    <source>
        <dbReference type="EMBL" id="REG30871.1"/>
    </source>
</evidence>
<dbReference type="AlphaFoldDB" id="A0AAC8TAP4"/>
<evidence type="ECO:0000313" key="5">
    <source>
        <dbReference type="Proteomes" id="UP000256345"/>
    </source>
</evidence>
<keyword evidence="5" id="KW-1185">Reference proteome</keyword>
<dbReference type="Proteomes" id="UP000256345">
    <property type="component" value="Unassembled WGS sequence"/>
</dbReference>
<dbReference type="Gene3D" id="3.40.50.300">
    <property type="entry name" value="P-loop containing nucleotide triphosphate hydrolases"/>
    <property type="match status" value="1"/>
</dbReference>
<gene>
    <name evidence="2" type="ORF">AA314_00588</name>
    <name evidence="3" type="ORF">ATI61_106341</name>
</gene>
<dbReference type="InterPro" id="IPR011990">
    <property type="entry name" value="TPR-like_helical_dom_sf"/>
</dbReference>
<dbReference type="InterPro" id="IPR027417">
    <property type="entry name" value="P-loop_NTPase"/>
</dbReference>
<evidence type="ECO:0000259" key="1">
    <source>
        <dbReference type="Pfam" id="PF13191"/>
    </source>
</evidence>